<feature type="transmembrane region" description="Helical" evidence="6">
    <location>
        <begin position="220"/>
        <end position="240"/>
    </location>
</feature>
<reference evidence="8 9" key="1">
    <citation type="submission" date="2018-01" db="EMBL/GenBank/DDBJ databases">
        <title>Metagenomic assembled genomes from two thermal pools in the Uzon Caldera, Kamchatka, Russia.</title>
        <authorList>
            <person name="Wilkins L."/>
            <person name="Ettinger C."/>
        </authorList>
    </citation>
    <scope>NUCLEOTIDE SEQUENCE [LARGE SCALE GENOMIC DNA]</scope>
    <source>
        <strain evidence="8">ZAV-07</strain>
    </source>
</reference>
<dbReference type="InterPro" id="IPR000620">
    <property type="entry name" value="EamA_dom"/>
</dbReference>
<dbReference type="GO" id="GO:0005886">
    <property type="term" value="C:plasma membrane"/>
    <property type="evidence" value="ECO:0007669"/>
    <property type="project" value="UniProtKB-SubCell"/>
</dbReference>
<evidence type="ECO:0000256" key="6">
    <source>
        <dbReference type="SAM" id="Phobius"/>
    </source>
</evidence>
<feature type="transmembrane region" description="Helical" evidence="6">
    <location>
        <begin position="99"/>
        <end position="120"/>
    </location>
</feature>
<feature type="domain" description="EamA" evidence="7">
    <location>
        <begin position="160"/>
        <end position="292"/>
    </location>
</feature>
<evidence type="ECO:0000259" key="7">
    <source>
        <dbReference type="Pfam" id="PF00892"/>
    </source>
</evidence>
<keyword evidence="5 6" id="KW-0472">Membrane</keyword>
<feature type="transmembrane region" description="Helical" evidence="6">
    <location>
        <begin position="132"/>
        <end position="149"/>
    </location>
</feature>
<feature type="domain" description="EamA" evidence="7">
    <location>
        <begin position="14"/>
        <end position="144"/>
    </location>
</feature>
<dbReference type="Proteomes" id="UP000237040">
    <property type="component" value="Unassembled WGS sequence"/>
</dbReference>
<evidence type="ECO:0000256" key="2">
    <source>
        <dbReference type="ARBA" id="ARBA00022475"/>
    </source>
</evidence>
<dbReference type="Pfam" id="PF00892">
    <property type="entry name" value="EamA"/>
    <property type="match status" value="2"/>
</dbReference>
<accession>A0A2J6WE42</accession>
<keyword evidence="3 6" id="KW-0812">Transmembrane</keyword>
<evidence type="ECO:0000313" key="8">
    <source>
        <dbReference type="EMBL" id="PMP67172.1"/>
    </source>
</evidence>
<proteinExistence type="predicted"/>
<dbReference type="InterPro" id="IPR050638">
    <property type="entry name" value="AA-Vitamin_Transporters"/>
</dbReference>
<feature type="transmembrane region" description="Helical" evidence="6">
    <location>
        <begin position="252"/>
        <end position="269"/>
    </location>
</feature>
<dbReference type="PANTHER" id="PTHR32322:SF18">
    <property type="entry name" value="S-ADENOSYLMETHIONINE_S-ADENOSYLHOMOCYSTEINE TRANSPORTER"/>
    <property type="match status" value="1"/>
</dbReference>
<feature type="transmembrane region" description="Helical" evidence="6">
    <location>
        <begin position="12"/>
        <end position="33"/>
    </location>
</feature>
<keyword evidence="4 6" id="KW-1133">Transmembrane helix</keyword>
<dbReference type="InterPro" id="IPR037185">
    <property type="entry name" value="EmrE-like"/>
</dbReference>
<dbReference type="PANTHER" id="PTHR32322">
    <property type="entry name" value="INNER MEMBRANE TRANSPORTER"/>
    <property type="match status" value="1"/>
</dbReference>
<feature type="transmembrane region" description="Helical" evidence="6">
    <location>
        <begin position="72"/>
        <end position="93"/>
    </location>
</feature>
<feature type="transmembrane region" description="Helical" evidence="6">
    <location>
        <begin position="275"/>
        <end position="292"/>
    </location>
</feature>
<dbReference type="EMBL" id="PNIL01000055">
    <property type="protein sequence ID" value="PMP67172.1"/>
    <property type="molecule type" value="Genomic_DNA"/>
</dbReference>
<comment type="subcellular location">
    <subcellularLocation>
        <location evidence="1">Cell membrane</location>
        <topology evidence="1">Multi-pass membrane protein</topology>
    </subcellularLocation>
</comment>
<evidence type="ECO:0000256" key="4">
    <source>
        <dbReference type="ARBA" id="ARBA00022989"/>
    </source>
</evidence>
<dbReference type="SUPFAM" id="SSF103481">
    <property type="entry name" value="Multidrug resistance efflux transporter EmrE"/>
    <property type="match status" value="2"/>
</dbReference>
<evidence type="ECO:0000256" key="3">
    <source>
        <dbReference type="ARBA" id="ARBA00022692"/>
    </source>
</evidence>
<feature type="transmembrane region" description="Helical" evidence="6">
    <location>
        <begin position="39"/>
        <end position="60"/>
    </location>
</feature>
<feature type="transmembrane region" description="Helical" evidence="6">
    <location>
        <begin position="155"/>
        <end position="177"/>
    </location>
</feature>
<keyword evidence="2" id="KW-1003">Cell membrane</keyword>
<evidence type="ECO:0000256" key="5">
    <source>
        <dbReference type="ARBA" id="ARBA00023136"/>
    </source>
</evidence>
<evidence type="ECO:0000256" key="1">
    <source>
        <dbReference type="ARBA" id="ARBA00004651"/>
    </source>
</evidence>
<name>A0A2J6WE42_9BACT</name>
<dbReference type="AlphaFoldDB" id="A0A2J6WE42"/>
<evidence type="ECO:0000313" key="9">
    <source>
        <dbReference type="Proteomes" id="UP000237040"/>
    </source>
</evidence>
<organism evidence="8 9">
    <name type="scientific">Caldisericum exile</name>
    <dbReference type="NCBI Taxonomy" id="693075"/>
    <lineage>
        <taxon>Bacteria</taxon>
        <taxon>Pseudomonadati</taxon>
        <taxon>Caldisericota/Cryosericota group</taxon>
        <taxon>Caldisericota</taxon>
        <taxon>Caldisericia</taxon>
        <taxon>Caldisericales</taxon>
        <taxon>Caldisericaceae</taxon>
        <taxon>Caldisericum</taxon>
    </lineage>
</organism>
<protein>
    <recommendedName>
        <fullName evidence="7">EamA domain-containing protein</fullName>
    </recommendedName>
</protein>
<sequence>MAKLKSLIDNFTFSILSLSLIWGSDYILIKIIIKSFHPILFVSLKLLIGAISIFIILKFILKRNIIFEKNALIFVLSAAFFDTFLPQILISFGERTVPSYIASLLLASSPIFALIFSILFTNEKLNYKLVPYFLFGFLGVFFIFFNEFIKAKISINILNLLLVAFASISYAIGVILLKKVSSFMDAFTSSFYLMIFGFLFSLVAIPIFKLPAPDFTYQSIFALIFAGVVLNGIGYTYFFYAISKFGAGKSSFVGYLVPFFSTLYGTLLLKEKLTIYAVLGGILILISSYFINRVNLKGD</sequence>
<comment type="caution">
    <text evidence="8">The sequence shown here is derived from an EMBL/GenBank/DDBJ whole genome shotgun (WGS) entry which is preliminary data.</text>
</comment>
<gene>
    <name evidence="8" type="ORF">C0189_03825</name>
</gene>
<feature type="transmembrane region" description="Helical" evidence="6">
    <location>
        <begin position="189"/>
        <end position="208"/>
    </location>
</feature>